<dbReference type="EMBL" id="MT141538">
    <property type="protein sequence ID" value="QJA65429.1"/>
    <property type="molecule type" value="Genomic_DNA"/>
</dbReference>
<dbReference type="Pfam" id="PF18932">
    <property type="entry name" value="DUF5681"/>
    <property type="match status" value="1"/>
</dbReference>
<name>A0A6M3J5U3_9ZZZZ</name>
<dbReference type="AlphaFoldDB" id="A0A6M3J5U3"/>
<organism evidence="3">
    <name type="scientific">viral metagenome</name>
    <dbReference type="NCBI Taxonomy" id="1070528"/>
    <lineage>
        <taxon>unclassified sequences</taxon>
        <taxon>metagenomes</taxon>
        <taxon>organismal metagenomes</taxon>
    </lineage>
</organism>
<proteinExistence type="predicted"/>
<sequence>MDSETINVENNKKTTEGKLLGGVTGKGFMPGVSGNPGGRPKNTIKSFLQTKFREMTDEEKEKWLEEHKVSGELMWKMAEGNPSNDIDMKVSEKKLIKLDE</sequence>
<accession>A0A6M3J5U3</accession>
<reference evidence="3" key="1">
    <citation type="submission" date="2020-03" db="EMBL/GenBank/DDBJ databases">
        <title>The deep terrestrial virosphere.</title>
        <authorList>
            <person name="Holmfeldt K."/>
            <person name="Nilsson E."/>
            <person name="Simone D."/>
            <person name="Lopez-Fernandez M."/>
            <person name="Wu X."/>
            <person name="de Brujin I."/>
            <person name="Lundin D."/>
            <person name="Andersson A."/>
            <person name="Bertilsson S."/>
            <person name="Dopson M."/>
        </authorList>
    </citation>
    <scope>NUCLEOTIDE SEQUENCE</scope>
    <source>
        <strain evidence="4">MM415A00136</strain>
        <strain evidence="3">MM415B00397</strain>
    </source>
</reference>
<protein>
    <recommendedName>
        <fullName evidence="2">DUF5681 domain-containing protein</fullName>
    </recommendedName>
</protein>
<evidence type="ECO:0000259" key="2">
    <source>
        <dbReference type="Pfam" id="PF18932"/>
    </source>
</evidence>
<evidence type="ECO:0000313" key="3">
    <source>
        <dbReference type="EMBL" id="QJA65429.1"/>
    </source>
</evidence>
<evidence type="ECO:0000313" key="4">
    <source>
        <dbReference type="EMBL" id="QJI05144.1"/>
    </source>
</evidence>
<dbReference type="InterPro" id="IPR043736">
    <property type="entry name" value="DUF5681"/>
</dbReference>
<gene>
    <name evidence="4" type="ORF">MM415A00136_0026</name>
    <name evidence="3" type="ORF">MM415B00397_0041</name>
</gene>
<dbReference type="EMBL" id="MT145195">
    <property type="protein sequence ID" value="QJI05144.1"/>
    <property type="molecule type" value="Genomic_DNA"/>
</dbReference>
<feature type="domain" description="DUF5681" evidence="2">
    <location>
        <begin position="28"/>
        <end position="69"/>
    </location>
</feature>
<feature type="region of interest" description="Disordered" evidence="1">
    <location>
        <begin position="1"/>
        <end position="43"/>
    </location>
</feature>
<evidence type="ECO:0000256" key="1">
    <source>
        <dbReference type="SAM" id="MobiDB-lite"/>
    </source>
</evidence>